<keyword evidence="3" id="KW-0813">Transport</keyword>
<comment type="cofactor">
    <cofactor evidence="16">
        <name>Fe cation</name>
        <dbReference type="ChEBI" id="CHEBI:24875"/>
    </cofactor>
    <text evidence="16">Binds 2 iron ions per subunit.</text>
</comment>
<evidence type="ECO:0000256" key="12">
    <source>
        <dbReference type="ARBA" id="ARBA00023004"/>
    </source>
</evidence>
<comment type="similarity">
    <text evidence="2 16">Belongs to the alternative oxidase family.</text>
</comment>
<protein>
    <recommendedName>
        <fullName evidence="16">Alternative oxidase</fullName>
        <ecNumber evidence="16">1.-.-.-</ecNumber>
    </recommendedName>
</protein>
<dbReference type="AlphaFoldDB" id="A0AAD5XNS5"/>
<accession>A0AAD5XNS5</accession>
<proteinExistence type="inferred from homology"/>
<evidence type="ECO:0000256" key="10">
    <source>
        <dbReference type="ARBA" id="ARBA00022989"/>
    </source>
</evidence>
<keyword evidence="7" id="KW-0999">Mitochondrion inner membrane</keyword>
<dbReference type="FunFam" id="1.20.1260.140:FF:000002">
    <property type="entry name" value="Alternative oxidase"/>
    <property type="match status" value="1"/>
</dbReference>
<dbReference type="PANTHER" id="PTHR31803">
    <property type="entry name" value="ALTERNATIVE OXIDASE"/>
    <property type="match status" value="1"/>
</dbReference>
<evidence type="ECO:0000256" key="8">
    <source>
        <dbReference type="ARBA" id="ARBA00022946"/>
    </source>
</evidence>
<evidence type="ECO:0000256" key="1">
    <source>
        <dbReference type="ARBA" id="ARBA00004273"/>
    </source>
</evidence>
<evidence type="ECO:0000256" key="18">
    <source>
        <dbReference type="SAM" id="Phobius"/>
    </source>
</evidence>
<evidence type="ECO:0000256" key="5">
    <source>
        <dbReference type="ARBA" id="ARBA00022692"/>
    </source>
</evidence>
<evidence type="ECO:0000313" key="19">
    <source>
        <dbReference type="EMBL" id="KAJ3179861.1"/>
    </source>
</evidence>
<evidence type="ECO:0000256" key="9">
    <source>
        <dbReference type="ARBA" id="ARBA00022982"/>
    </source>
</evidence>
<dbReference type="EC" id="1.-.-.-" evidence="16"/>
<feature type="transmembrane region" description="Helical" evidence="18">
    <location>
        <begin position="246"/>
        <end position="269"/>
    </location>
</feature>
<keyword evidence="4 16" id="KW-0679">Respiratory chain</keyword>
<evidence type="ECO:0000256" key="16">
    <source>
        <dbReference type="RuleBase" id="RU003779"/>
    </source>
</evidence>
<evidence type="ECO:0000256" key="7">
    <source>
        <dbReference type="ARBA" id="ARBA00022792"/>
    </source>
</evidence>
<organism evidence="19 20">
    <name type="scientific">Geranomyces variabilis</name>
    <dbReference type="NCBI Taxonomy" id="109894"/>
    <lineage>
        <taxon>Eukaryota</taxon>
        <taxon>Fungi</taxon>
        <taxon>Fungi incertae sedis</taxon>
        <taxon>Chytridiomycota</taxon>
        <taxon>Chytridiomycota incertae sedis</taxon>
        <taxon>Chytridiomycetes</taxon>
        <taxon>Spizellomycetales</taxon>
        <taxon>Powellomycetaceae</taxon>
        <taxon>Geranomyces</taxon>
    </lineage>
</organism>
<evidence type="ECO:0000256" key="15">
    <source>
        <dbReference type="ARBA" id="ARBA00025285"/>
    </source>
</evidence>
<feature type="compositionally biased region" description="Low complexity" evidence="17">
    <location>
        <begin position="96"/>
        <end position="109"/>
    </location>
</feature>
<evidence type="ECO:0000256" key="3">
    <source>
        <dbReference type="ARBA" id="ARBA00022448"/>
    </source>
</evidence>
<feature type="compositionally biased region" description="Pro residues" evidence="17">
    <location>
        <begin position="56"/>
        <end position="71"/>
    </location>
</feature>
<dbReference type="Proteomes" id="UP001212152">
    <property type="component" value="Unassembled WGS sequence"/>
</dbReference>
<dbReference type="PANTHER" id="PTHR31803:SF3">
    <property type="entry name" value="ALTERNATIVE OXIDASE"/>
    <property type="match status" value="1"/>
</dbReference>
<dbReference type="GO" id="GO:0005743">
    <property type="term" value="C:mitochondrial inner membrane"/>
    <property type="evidence" value="ECO:0007669"/>
    <property type="project" value="UniProtKB-SubCell"/>
</dbReference>
<evidence type="ECO:0000256" key="13">
    <source>
        <dbReference type="ARBA" id="ARBA00023128"/>
    </source>
</evidence>
<dbReference type="InterPro" id="IPR038659">
    <property type="entry name" value="AOX_sf"/>
</dbReference>
<evidence type="ECO:0000256" key="2">
    <source>
        <dbReference type="ARBA" id="ARBA00008388"/>
    </source>
</evidence>
<gene>
    <name evidence="19" type="ORF">HDU87_002429</name>
</gene>
<keyword evidence="20" id="KW-1185">Reference proteome</keyword>
<keyword evidence="6 16" id="KW-0479">Metal-binding</keyword>
<keyword evidence="12 16" id="KW-0408">Iron</keyword>
<comment type="subcellular location">
    <subcellularLocation>
        <location evidence="1">Mitochondrion inner membrane</location>
    </subcellularLocation>
</comment>
<keyword evidence="8" id="KW-0809">Transit peptide</keyword>
<keyword evidence="14 16" id="KW-0472">Membrane</keyword>
<dbReference type="EMBL" id="JADGJQ010000019">
    <property type="protein sequence ID" value="KAJ3179861.1"/>
    <property type="molecule type" value="Genomic_DNA"/>
</dbReference>
<sequence length="357" mass="39127">MSCRLLVRTAPSCTAASAVRCGPGAFLLPRVVPAASRCLSLSRPALSPSVEGPNAVPAPPSIQSPPPPPGPSSVSTSPHPKLSRDANADWARPYVPSSSAAPASAPSPATTDVGGLAAKKKKAQYVTPRPIYTPQELAGIKVTHRDLMGPRDRVAYALVRLMRWGFDTTTRYSDETGKMSEKQWLNRIVFLETVAGVPGMVGGVVRHLRSLRLLRRDNGWIHTLLAEAENERMHLLSFLKVKQPSIAFRAMVLLTQGIFFNVFFFSYLLSPRTCHRFVGYLEESAVHTYSHCLNDIEAGALQHWAKTPAPEIAREYWQLGEKATLKDLVAAVRADESEHRDVNHVLASLKPDDPNPF</sequence>
<keyword evidence="11 16" id="KW-0560">Oxidoreductase</keyword>
<dbReference type="GO" id="GO:0010230">
    <property type="term" value="P:alternative respiration"/>
    <property type="evidence" value="ECO:0007669"/>
    <property type="project" value="TreeGrafter"/>
</dbReference>
<keyword evidence="13" id="KW-0496">Mitochondrion</keyword>
<dbReference type="GO" id="GO:0098803">
    <property type="term" value="C:respiratory chain complex"/>
    <property type="evidence" value="ECO:0007669"/>
    <property type="project" value="UniProtKB-UniRule"/>
</dbReference>
<keyword evidence="10 18" id="KW-1133">Transmembrane helix</keyword>
<dbReference type="GO" id="GO:0009916">
    <property type="term" value="F:alternative oxidase activity"/>
    <property type="evidence" value="ECO:0007669"/>
    <property type="project" value="UniProtKB-UniRule"/>
</dbReference>
<evidence type="ECO:0000256" key="11">
    <source>
        <dbReference type="ARBA" id="ARBA00023002"/>
    </source>
</evidence>
<evidence type="ECO:0000313" key="20">
    <source>
        <dbReference type="Proteomes" id="UP001212152"/>
    </source>
</evidence>
<evidence type="ECO:0000256" key="4">
    <source>
        <dbReference type="ARBA" id="ARBA00022660"/>
    </source>
</evidence>
<evidence type="ECO:0000256" key="6">
    <source>
        <dbReference type="ARBA" id="ARBA00022723"/>
    </source>
</evidence>
<dbReference type="Gene3D" id="1.20.1260.140">
    <property type="entry name" value="Alternative oxidase"/>
    <property type="match status" value="1"/>
</dbReference>
<keyword evidence="5 16" id="KW-0812">Transmembrane</keyword>
<evidence type="ECO:0000256" key="17">
    <source>
        <dbReference type="SAM" id="MobiDB-lite"/>
    </source>
</evidence>
<comment type="caution">
    <text evidence="19">The sequence shown here is derived from an EMBL/GenBank/DDBJ whole genome shotgun (WGS) entry which is preliminary data.</text>
</comment>
<keyword evidence="9 16" id="KW-0249">Electron transport</keyword>
<name>A0AAD5XNS5_9FUNG</name>
<dbReference type="GO" id="GO:0046872">
    <property type="term" value="F:metal ion binding"/>
    <property type="evidence" value="ECO:0007669"/>
    <property type="project" value="UniProtKB-UniRule"/>
</dbReference>
<comment type="function">
    <text evidence="15">Catalyzes cyanide-resistant oxygen consumption. May increase respiration when the cytochrome respiratory pathway is restricted, or in response to low temperatures.</text>
</comment>
<evidence type="ECO:0000256" key="14">
    <source>
        <dbReference type="ARBA" id="ARBA00023136"/>
    </source>
</evidence>
<dbReference type="InterPro" id="IPR002680">
    <property type="entry name" value="AOX"/>
</dbReference>
<dbReference type="Pfam" id="PF01786">
    <property type="entry name" value="AOX"/>
    <property type="match status" value="1"/>
</dbReference>
<feature type="region of interest" description="Disordered" evidence="17">
    <location>
        <begin position="44"/>
        <end position="119"/>
    </location>
</feature>
<reference evidence="19" key="1">
    <citation type="submission" date="2020-05" db="EMBL/GenBank/DDBJ databases">
        <title>Phylogenomic resolution of chytrid fungi.</title>
        <authorList>
            <person name="Stajich J.E."/>
            <person name="Amses K."/>
            <person name="Simmons R."/>
            <person name="Seto K."/>
            <person name="Myers J."/>
            <person name="Bonds A."/>
            <person name="Quandt C.A."/>
            <person name="Barry K."/>
            <person name="Liu P."/>
            <person name="Grigoriev I."/>
            <person name="Longcore J.E."/>
            <person name="James T.Y."/>
        </authorList>
    </citation>
    <scope>NUCLEOTIDE SEQUENCE</scope>
    <source>
        <strain evidence="19">JEL0379</strain>
    </source>
</reference>